<proteinExistence type="predicted"/>
<dbReference type="EMBL" id="KQ234746">
    <property type="protein sequence ID" value="KMZ88871.1"/>
    <property type="molecule type" value="Genomic_DNA"/>
</dbReference>
<accession>A0A0J9T1J6</accession>
<evidence type="ECO:0000313" key="3">
    <source>
        <dbReference type="Proteomes" id="UP000053327"/>
    </source>
</evidence>
<evidence type="ECO:0000256" key="1">
    <source>
        <dbReference type="SAM" id="MobiDB-lite"/>
    </source>
</evidence>
<name>A0A0J9T1J6_PLAV1</name>
<dbReference type="Proteomes" id="UP000053327">
    <property type="component" value="Unassembled WGS sequence"/>
</dbReference>
<feature type="compositionally biased region" description="Low complexity" evidence="1">
    <location>
        <begin position="280"/>
        <end position="289"/>
    </location>
</feature>
<sequence length="424" mass="49143">MDYKCDTHDAKYLNFKCYSRYKYRFIDGKILKLKSDYEKPVNNHISKLSKDDEKFKKVFEELALYLSDDHIHYNECYKFMCCRFISYLIHEKIRNLNNTICDVEIFKQFQKFAKILAQAIGTNRCDKEFDYLTEDVIHKMKILYKLYDYYNQIKPLDVNIEKEKNELCSTLSLFVNLFNDIKVNHLEDNAFRNKLKALKKFMESEHKWSSDNTCPSNLKSIRLKEIDPPSEIVPSHQNQPQLALRASLTSDVVQGPKTHLGPHVAQESQVQSGLDEASRSRTASTSSGDSELRGTLELEDGLRPQEEFKSHLSTELNGRLKNVEMGNILQEKEPVGIYTHQSLYTHNTPEYRHRDERAEERLIENLQTSPIDQEGVLETMKNALSSIVKDVEPGPVLGVSGGMGALFLLFKVDFQDMKIIMVEM</sequence>
<protein>
    <submittedName>
        <fullName evidence="2">Uncharacterized protein</fullName>
    </submittedName>
</protein>
<evidence type="ECO:0000313" key="2">
    <source>
        <dbReference type="EMBL" id="KMZ88871.1"/>
    </source>
</evidence>
<organism evidence="2 3">
    <name type="scientific">Plasmodium vivax (strain Brazil I)</name>
    <dbReference type="NCBI Taxonomy" id="1033975"/>
    <lineage>
        <taxon>Eukaryota</taxon>
        <taxon>Sar</taxon>
        <taxon>Alveolata</taxon>
        <taxon>Apicomplexa</taxon>
        <taxon>Aconoidasida</taxon>
        <taxon>Haemosporida</taxon>
        <taxon>Plasmodiidae</taxon>
        <taxon>Plasmodium</taxon>
        <taxon>Plasmodium (Plasmodium)</taxon>
    </lineage>
</organism>
<dbReference type="AlphaFoldDB" id="A0A0J9T1J6"/>
<reference evidence="2 3" key="1">
    <citation type="submission" date="2011-08" db="EMBL/GenBank/DDBJ databases">
        <title>The Genome Sequence of Plasmodium vivax Brazil I.</title>
        <authorList>
            <consortium name="The Broad Institute Genome Sequencing Platform"/>
            <consortium name="The Broad Institute Genome Sequencing Center for Infectious Disease"/>
            <person name="Neafsey D."/>
            <person name="Carlton J."/>
            <person name="Barnwell J."/>
            <person name="Collins W."/>
            <person name="Escalante A."/>
            <person name="Mullikin J."/>
            <person name="Saul A."/>
            <person name="Guigo R."/>
            <person name="Camara F."/>
            <person name="Young S.K."/>
            <person name="Zeng Q."/>
            <person name="Gargeya S."/>
            <person name="Fitzgerald M."/>
            <person name="Haas B."/>
            <person name="Abouelleil A."/>
            <person name="Alvarado L."/>
            <person name="Arachchi H.M."/>
            <person name="Berlin A."/>
            <person name="Brown A."/>
            <person name="Chapman S.B."/>
            <person name="Chen Z."/>
            <person name="Dunbar C."/>
            <person name="Freedman E."/>
            <person name="Gearin G."/>
            <person name="Gellesch M."/>
            <person name="Goldberg J."/>
            <person name="Griggs A."/>
            <person name="Gujja S."/>
            <person name="Heiman D."/>
            <person name="Howarth C."/>
            <person name="Larson L."/>
            <person name="Lui A."/>
            <person name="MacDonald P.J.P."/>
            <person name="Montmayeur A."/>
            <person name="Murphy C."/>
            <person name="Neiman D."/>
            <person name="Pearson M."/>
            <person name="Priest M."/>
            <person name="Roberts A."/>
            <person name="Saif S."/>
            <person name="Shea T."/>
            <person name="Shenoy N."/>
            <person name="Sisk P."/>
            <person name="Stolte C."/>
            <person name="Sykes S."/>
            <person name="Wortman J."/>
            <person name="Nusbaum C."/>
            <person name="Birren B."/>
        </authorList>
    </citation>
    <scope>NUCLEOTIDE SEQUENCE [LARGE SCALE GENOMIC DNA]</scope>
    <source>
        <strain evidence="2 3">Brazil I</strain>
    </source>
</reference>
<gene>
    <name evidence="2" type="ORF">PVBG_06068</name>
</gene>
<feature type="region of interest" description="Disordered" evidence="1">
    <location>
        <begin position="253"/>
        <end position="297"/>
    </location>
</feature>